<dbReference type="SUPFAM" id="SSF52540">
    <property type="entry name" value="P-loop containing nucleoside triphosphate hydrolases"/>
    <property type="match status" value="1"/>
</dbReference>
<keyword evidence="2" id="KW-0547">Nucleotide-binding</keyword>
<dbReference type="RefSeq" id="WP_088620112.1">
    <property type="nucleotide sequence ID" value="NZ_CP022129.1"/>
</dbReference>
<evidence type="ECO:0000256" key="2">
    <source>
        <dbReference type="ARBA" id="ARBA00022741"/>
    </source>
</evidence>
<evidence type="ECO:0000313" key="6">
    <source>
        <dbReference type="EMBL" id="ASF47240.1"/>
    </source>
</evidence>
<dbReference type="InterPro" id="IPR017911">
    <property type="entry name" value="MacB-like_ATP-bd"/>
</dbReference>
<evidence type="ECO:0000259" key="5">
    <source>
        <dbReference type="PROSITE" id="PS50893"/>
    </source>
</evidence>
<dbReference type="PROSITE" id="PS50893">
    <property type="entry name" value="ABC_TRANSPORTER_2"/>
    <property type="match status" value="1"/>
</dbReference>
<dbReference type="EMBL" id="CP022129">
    <property type="protein sequence ID" value="ASF47240.1"/>
    <property type="molecule type" value="Genomic_DNA"/>
</dbReference>
<dbReference type="EMBL" id="PGFZ01000003">
    <property type="protein sequence ID" value="POZ52192.1"/>
    <property type="molecule type" value="Genomic_DNA"/>
</dbReference>
<dbReference type="Gene3D" id="3.40.50.300">
    <property type="entry name" value="P-loop containing nucleotide triphosphate hydrolases"/>
    <property type="match status" value="1"/>
</dbReference>
<dbReference type="Pfam" id="PF00005">
    <property type="entry name" value="ABC_tran"/>
    <property type="match status" value="1"/>
</dbReference>
<dbReference type="PANTHER" id="PTHR24220:SF685">
    <property type="entry name" value="ABC TRANSPORTER RELATED"/>
    <property type="match status" value="1"/>
</dbReference>
<reference evidence="7 9" key="2">
    <citation type="submission" date="2017-11" db="EMBL/GenBank/DDBJ databases">
        <title>Draft Genome Sequence of Methylobacter psychrotolerans Sph1T, an Obligate Methanotroph from Low-Temperature Environments.</title>
        <authorList>
            <person name="Oshkin I.Y."/>
            <person name="Miroshnikov K."/>
            <person name="Belova S.E."/>
            <person name="Korzhenkov A."/>
            <person name="Toshchakov S.V."/>
            <person name="Dedysh S.N."/>
        </authorList>
    </citation>
    <scope>NUCLEOTIDE SEQUENCE [LARGE SCALE GENOMIC DNA]</scope>
    <source>
        <strain evidence="7 9">Sph1</strain>
    </source>
</reference>
<evidence type="ECO:0000256" key="4">
    <source>
        <dbReference type="ARBA" id="ARBA00038388"/>
    </source>
</evidence>
<accession>A0A1Z4C148</accession>
<dbReference type="PROSITE" id="PS00211">
    <property type="entry name" value="ABC_TRANSPORTER_1"/>
    <property type="match status" value="1"/>
</dbReference>
<evidence type="ECO:0000313" key="8">
    <source>
        <dbReference type="Proteomes" id="UP000197019"/>
    </source>
</evidence>
<keyword evidence="1" id="KW-0813">Transport</keyword>
<dbReference type="Proteomes" id="UP000237423">
    <property type="component" value="Unassembled WGS sequence"/>
</dbReference>
<dbReference type="InterPro" id="IPR003593">
    <property type="entry name" value="AAA+_ATPase"/>
</dbReference>
<dbReference type="InterPro" id="IPR027417">
    <property type="entry name" value="P-loop_NTPase"/>
</dbReference>
<gene>
    <name evidence="7" type="ORF">AADEFJLK_01663</name>
    <name evidence="6" type="ORF">CEK71_14830</name>
</gene>
<dbReference type="GO" id="GO:0016887">
    <property type="term" value="F:ATP hydrolysis activity"/>
    <property type="evidence" value="ECO:0007669"/>
    <property type="project" value="InterPro"/>
</dbReference>
<dbReference type="PANTHER" id="PTHR24220">
    <property type="entry name" value="IMPORT ATP-BINDING PROTEIN"/>
    <property type="match status" value="1"/>
</dbReference>
<organism evidence="6 8">
    <name type="scientific">Methylovulum psychrotolerans</name>
    <dbReference type="NCBI Taxonomy" id="1704499"/>
    <lineage>
        <taxon>Bacteria</taxon>
        <taxon>Pseudomonadati</taxon>
        <taxon>Pseudomonadota</taxon>
        <taxon>Gammaproteobacteria</taxon>
        <taxon>Methylococcales</taxon>
        <taxon>Methylococcaceae</taxon>
        <taxon>Methylovulum</taxon>
    </lineage>
</organism>
<evidence type="ECO:0000313" key="9">
    <source>
        <dbReference type="Proteomes" id="UP000237423"/>
    </source>
</evidence>
<keyword evidence="8" id="KW-1185">Reference proteome</keyword>
<dbReference type="GO" id="GO:1902495">
    <property type="term" value="C:transmembrane transporter complex"/>
    <property type="evidence" value="ECO:0007669"/>
    <property type="project" value="UniProtKB-ARBA"/>
</dbReference>
<sequence>MPDLIQLSHVHKAYALGQFKRPVLNDISLTVAAGEFVAIVGPSGNGKSTLLNILTGIDRPCSGQVTVNGSALEGLSEERLSVWRGLNVGIVFQFFQLLPSLTLLQNVLLPMDFVGLLPKRERLARARYLLALVGLEAHAQHLPGQVSGGQQQRAALARALANDPALIIADEPTGNLDSHTAEAVFRLFADLRHEGKTLVMVTHNDELAQAATRRICLQDGRIQTDGQQTPAMGPPCS</sequence>
<proteinExistence type="inferred from homology"/>
<dbReference type="GO" id="GO:0022857">
    <property type="term" value="F:transmembrane transporter activity"/>
    <property type="evidence" value="ECO:0007669"/>
    <property type="project" value="UniProtKB-ARBA"/>
</dbReference>
<evidence type="ECO:0000256" key="1">
    <source>
        <dbReference type="ARBA" id="ARBA00022448"/>
    </source>
</evidence>
<feature type="domain" description="ABC transporter" evidence="5">
    <location>
        <begin position="5"/>
        <end position="237"/>
    </location>
</feature>
<dbReference type="InterPro" id="IPR015854">
    <property type="entry name" value="ABC_transpr_LolD-like"/>
</dbReference>
<dbReference type="OrthoDB" id="9802264at2"/>
<dbReference type="InterPro" id="IPR017871">
    <property type="entry name" value="ABC_transporter-like_CS"/>
</dbReference>
<dbReference type="InterPro" id="IPR003439">
    <property type="entry name" value="ABC_transporter-like_ATP-bd"/>
</dbReference>
<reference evidence="6 8" key="1">
    <citation type="submission" date="2017-06" db="EMBL/GenBank/DDBJ databases">
        <title>Genome Sequencing of the methanotroph Methylovulum psychrotolerants str. HV10-M2 isolated from a high-altitude environment.</title>
        <authorList>
            <person name="Mateos-Rivera A."/>
        </authorList>
    </citation>
    <scope>NUCLEOTIDE SEQUENCE [LARGE SCALE GENOMIC DNA]</scope>
    <source>
        <strain evidence="6 8">HV10_M2</strain>
    </source>
</reference>
<dbReference type="SMART" id="SM00382">
    <property type="entry name" value="AAA"/>
    <property type="match status" value="1"/>
</dbReference>
<dbReference type="KEGG" id="mpsy:CEK71_14830"/>
<dbReference type="GO" id="GO:0005886">
    <property type="term" value="C:plasma membrane"/>
    <property type="evidence" value="ECO:0007669"/>
    <property type="project" value="TreeGrafter"/>
</dbReference>
<name>A0A1Z4C148_9GAMM</name>
<dbReference type="AlphaFoldDB" id="A0A1Z4C148"/>
<comment type="similarity">
    <text evidence="4">Belongs to the ABC transporter superfamily. Macrolide exporter (TC 3.A.1.122) family.</text>
</comment>
<dbReference type="FunFam" id="3.40.50.300:FF:000032">
    <property type="entry name" value="Export ABC transporter ATP-binding protein"/>
    <property type="match status" value="1"/>
</dbReference>
<evidence type="ECO:0000313" key="7">
    <source>
        <dbReference type="EMBL" id="POZ52192.1"/>
    </source>
</evidence>
<dbReference type="GO" id="GO:0005524">
    <property type="term" value="F:ATP binding"/>
    <property type="evidence" value="ECO:0007669"/>
    <property type="project" value="UniProtKB-KW"/>
</dbReference>
<keyword evidence="3 6" id="KW-0067">ATP-binding</keyword>
<evidence type="ECO:0000256" key="3">
    <source>
        <dbReference type="ARBA" id="ARBA00022840"/>
    </source>
</evidence>
<dbReference type="CDD" id="cd03255">
    <property type="entry name" value="ABC_MJ0796_LolCDE_FtsE"/>
    <property type="match status" value="1"/>
</dbReference>
<protein>
    <submittedName>
        <fullName evidence="6">ABC transporter ATP-binding protein</fullName>
    </submittedName>
</protein>
<dbReference type="Proteomes" id="UP000197019">
    <property type="component" value="Chromosome"/>
</dbReference>